<gene>
    <name evidence="1" type="ORF">NCTC11224_01430</name>
</gene>
<sequence length="205" mass="24688">MKIDKRKCRKFADPGLKMNQNHGLLHAEKVKYIVRTAIKNIGGQRILVLYIYLREKAVDGIFLPIWTMFQSRTEYITLSRKEDGSTSWSRAAFCNLQRDYDFSRHCAFYTASDEDRVTRFCKQKRNKGFTSLYCMQYDIMEKRKKERRKKKERETLARMKSVPALPGNINRTIEREMVPHYVFYTYSRKKKVWKGSVLHVMRRYW</sequence>
<evidence type="ECO:0000313" key="1">
    <source>
        <dbReference type="EMBL" id="SQB10123.1"/>
    </source>
</evidence>
<proteinExistence type="predicted"/>
<dbReference type="AlphaFoldDB" id="A0A2X2UAM2"/>
<reference evidence="1 2" key="1">
    <citation type="submission" date="2018-06" db="EMBL/GenBank/DDBJ databases">
        <authorList>
            <consortium name="Pathogen Informatics"/>
            <person name="Doyle S."/>
        </authorList>
    </citation>
    <scope>NUCLEOTIDE SEQUENCE [LARGE SCALE GENOMIC DNA]</scope>
    <source>
        <strain evidence="1 2">NCTC11224</strain>
    </source>
</reference>
<dbReference type="EMBL" id="UAVW01000003">
    <property type="protein sequence ID" value="SQB10123.1"/>
    <property type="molecule type" value="Genomic_DNA"/>
</dbReference>
<organism evidence="1 2">
    <name type="scientific">Enterocloster clostridioformis</name>
    <dbReference type="NCBI Taxonomy" id="1531"/>
    <lineage>
        <taxon>Bacteria</taxon>
        <taxon>Bacillati</taxon>
        <taxon>Bacillota</taxon>
        <taxon>Clostridia</taxon>
        <taxon>Lachnospirales</taxon>
        <taxon>Lachnospiraceae</taxon>
        <taxon>Enterocloster</taxon>
    </lineage>
</organism>
<evidence type="ECO:0000313" key="2">
    <source>
        <dbReference type="Proteomes" id="UP000251853"/>
    </source>
</evidence>
<accession>A0A2X2UAM2</accession>
<dbReference type="Proteomes" id="UP000251853">
    <property type="component" value="Unassembled WGS sequence"/>
</dbReference>
<keyword evidence="2" id="KW-1185">Reference proteome</keyword>
<protein>
    <submittedName>
        <fullName evidence="1">Uncharacterized protein</fullName>
    </submittedName>
</protein>
<name>A0A2X2UAM2_9FIRM</name>